<dbReference type="SUPFAM" id="SSF69279">
    <property type="entry name" value="Phage tail proteins"/>
    <property type="match status" value="2"/>
</dbReference>
<protein>
    <submittedName>
        <fullName evidence="1">Type VI secretion system secreted protein VgrG</fullName>
    </submittedName>
</protein>
<keyword evidence="2" id="KW-1185">Reference proteome</keyword>
<dbReference type="InterPro" id="IPR037026">
    <property type="entry name" value="Vgr_OB-fold_dom_sf"/>
</dbReference>
<accession>A0A1H1WM85</accession>
<dbReference type="SUPFAM" id="SSF69255">
    <property type="entry name" value="gp5 N-terminal domain-like"/>
    <property type="match status" value="1"/>
</dbReference>
<reference evidence="2" key="1">
    <citation type="submission" date="2016-10" db="EMBL/GenBank/DDBJ databases">
        <authorList>
            <person name="Varghese N."/>
            <person name="Submissions S."/>
        </authorList>
    </citation>
    <scope>NUCLEOTIDE SEQUENCE [LARGE SCALE GENOMIC DNA]</scope>
    <source>
        <strain evidence="2">ATCC 23835</strain>
    </source>
</reference>
<dbReference type="Gene3D" id="2.30.110.50">
    <property type="match status" value="1"/>
</dbReference>
<dbReference type="Pfam" id="PF05954">
    <property type="entry name" value="Phage_GPD"/>
    <property type="match status" value="1"/>
</dbReference>
<dbReference type="NCBIfam" id="TIGR01646">
    <property type="entry name" value="vgr_GE"/>
    <property type="match status" value="1"/>
</dbReference>
<dbReference type="GeneID" id="300208424"/>
<evidence type="ECO:0000313" key="2">
    <source>
        <dbReference type="Proteomes" id="UP000199524"/>
    </source>
</evidence>
<dbReference type="EMBL" id="LT629777">
    <property type="protein sequence ID" value="SDS98164.1"/>
    <property type="molecule type" value="Genomic_DNA"/>
</dbReference>
<proteinExistence type="predicted"/>
<dbReference type="InterPro" id="IPR017847">
    <property type="entry name" value="T6SS_RhsGE_Vgr_subset"/>
</dbReference>
<dbReference type="InterPro" id="IPR006533">
    <property type="entry name" value="T6SS_Vgr_RhsGE"/>
</dbReference>
<dbReference type="AlphaFoldDB" id="A0A1H1WM85"/>
<dbReference type="Gene3D" id="4.10.220.110">
    <property type="match status" value="1"/>
</dbReference>
<name>A0A1H1WM85_9PSED</name>
<dbReference type="RefSeq" id="WP_090206905.1">
    <property type="nucleotide sequence ID" value="NZ_LT629777.1"/>
</dbReference>
<dbReference type="Gene3D" id="3.55.50.10">
    <property type="entry name" value="Baseplate protein-like domains"/>
    <property type="match status" value="1"/>
</dbReference>
<dbReference type="Proteomes" id="UP000199524">
    <property type="component" value="Chromosome I"/>
</dbReference>
<gene>
    <name evidence="1" type="ORF">SAMN05216598_3488</name>
</gene>
<dbReference type="Gene3D" id="2.40.50.230">
    <property type="entry name" value="Gp5 N-terminal domain"/>
    <property type="match status" value="1"/>
</dbReference>
<dbReference type="NCBIfam" id="TIGR03361">
    <property type="entry name" value="VI_Rhs_Vgr"/>
    <property type="match status" value="1"/>
</dbReference>
<sequence>MTQDKARQLSLTLASLSAPLHVIRFSGREALNQSYRFEVELLGEDPGLDLQSLLEQPAFLGFGPATEGVHGLIHEISSSYLTPNLCHYQVVLGPRLTLLERSARRRAFYDLSVPEILERLLASHGLGPADYRFELDQGTYPPRPHCQQHEQNDLQWLNRLCEEEGIHYHFEHSPRQHVLVFAEDPQAFPEHPGLLRYCDTPRSGQPAIDQLHERHAMPSHVDHPPPTRTGCPPWPVQARNASAENDGAANQAGLYGLHSTSIDHRQRHELQCSRRALERLRCESRQIQGRSNLGELHCADVRFLSDHPRQALNDQWLITEVQHWGEQRAQGERLDELPHDRQQDASLGSRGYYNHFKAIPWATPFRPALRQARPRQTGYQLGTVLGPPGQSARPDAQGRLPIQLQGALHSADTAPGCWIPLGVAEGKAPQVGSQVLIECVDHDPEQLVICGFLDNRNVDVPPTLQAQVEQPAALQPASECAMPDAEEIPGELYLYEQPQKSTHCLGNSVWYIVRMPRPGLKELARLGRDDILLEGRSNARGMAVLSPYQRHRLALELADTPEQLWLLYPGQCLAVHEYIRQRWSPAQRRAFLQASLNNSADGCPGELNSVYEWLIKPSAPR</sequence>
<organism evidence="1 2">
    <name type="scientific">Pseudomonas asplenii</name>
    <dbReference type="NCBI Taxonomy" id="53407"/>
    <lineage>
        <taxon>Bacteria</taxon>
        <taxon>Pseudomonadati</taxon>
        <taxon>Pseudomonadota</taxon>
        <taxon>Gammaproteobacteria</taxon>
        <taxon>Pseudomonadales</taxon>
        <taxon>Pseudomonadaceae</taxon>
        <taxon>Pseudomonas</taxon>
    </lineage>
</organism>
<evidence type="ECO:0000313" key="1">
    <source>
        <dbReference type="EMBL" id="SDS98164.1"/>
    </source>
</evidence>